<evidence type="ECO:0000313" key="13">
    <source>
        <dbReference type="EMBL" id="KZM34075.1"/>
    </source>
</evidence>
<dbReference type="InterPro" id="IPR051272">
    <property type="entry name" value="RIO-type_Ser/Thr_kinase"/>
</dbReference>
<dbReference type="SUPFAM" id="SSF56112">
    <property type="entry name" value="Protein kinase-like (PK-like)"/>
    <property type="match status" value="1"/>
</dbReference>
<gene>
    <name evidence="13" type="ORF">OJAG_32270</name>
</gene>
<dbReference type="AlphaFoldDB" id="A0A163QEC7"/>
<evidence type="ECO:0000256" key="4">
    <source>
        <dbReference type="ARBA" id="ARBA00022679"/>
    </source>
</evidence>
<evidence type="ECO:0000256" key="11">
    <source>
        <dbReference type="ARBA" id="ARBA00048679"/>
    </source>
</evidence>
<comment type="catalytic activity">
    <reaction evidence="11">
        <text>L-seryl-[protein] + ATP = O-phospho-L-seryl-[protein] + ADP + H(+)</text>
        <dbReference type="Rhea" id="RHEA:17989"/>
        <dbReference type="Rhea" id="RHEA-COMP:9863"/>
        <dbReference type="Rhea" id="RHEA-COMP:11604"/>
        <dbReference type="ChEBI" id="CHEBI:15378"/>
        <dbReference type="ChEBI" id="CHEBI:29999"/>
        <dbReference type="ChEBI" id="CHEBI:30616"/>
        <dbReference type="ChEBI" id="CHEBI:83421"/>
        <dbReference type="ChEBI" id="CHEBI:456216"/>
        <dbReference type="EC" id="2.7.11.1"/>
    </reaction>
</comment>
<accession>A0A163QEC7</accession>
<dbReference type="Gene3D" id="3.30.200.20">
    <property type="entry name" value="Phosphorylase Kinase, domain 1"/>
    <property type="match status" value="1"/>
</dbReference>
<comment type="caution">
    <text evidence="13">The sequence shown here is derived from an EMBL/GenBank/DDBJ whole genome shotgun (WGS) entry which is preliminary data.</text>
</comment>
<keyword evidence="3" id="KW-0723">Serine/threonine-protein kinase</keyword>
<name>A0A163QEC7_9CELL</name>
<keyword evidence="9" id="KW-0460">Magnesium</keyword>
<dbReference type="SMART" id="SM00090">
    <property type="entry name" value="RIO"/>
    <property type="match status" value="1"/>
</dbReference>
<keyword evidence="6" id="KW-0547">Nucleotide-binding</keyword>
<dbReference type="InterPro" id="IPR018934">
    <property type="entry name" value="RIO_dom"/>
</dbReference>
<sequence length="323" mass="35487">MHEHTDLPALPRFAGAFGAEAFAAFHDDFDDASRGRPFPGDAAQDDAPDLDPYLDPDQRWSTWSSVEKGMRGPDPRPEWVVTADAAIDTELGVLKTGKEADVFLLERAVPDAPGQFSLLAAKRYRSSEHRAFHRDSAYVEGRQVRRSRDRRAIERKSSYGREAAAAQWANAEFAALSMLWSAGAPVPYPVQIDGTEILMEFVGEHASTGQADGSPASRVAAPRLARVRPDAGTLEAYWDQLRGAMGTLAAHGYAHGDLSPYNVLAQGERIVIIDLPQVLDLVANPHGTDLLMRDCRTMCAWFRSRGLDVDEGELFAELIAQAW</sequence>
<dbReference type="Gene3D" id="1.10.510.10">
    <property type="entry name" value="Transferase(Phosphotransferase) domain 1"/>
    <property type="match status" value="1"/>
</dbReference>
<proteinExistence type="inferred from homology"/>
<dbReference type="Pfam" id="PF01163">
    <property type="entry name" value="RIO1"/>
    <property type="match status" value="1"/>
</dbReference>
<dbReference type="GO" id="GO:0004674">
    <property type="term" value="F:protein serine/threonine kinase activity"/>
    <property type="evidence" value="ECO:0007669"/>
    <property type="project" value="UniProtKB-KW"/>
</dbReference>
<evidence type="ECO:0000256" key="8">
    <source>
        <dbReference type="ARBA" id="ARBA00022840"/>
    </source>
</evidence>
<keyword evidence="4" id="KW-0808">Transferase</keyword>
<evidence type="ECO:0000313" key="14">
    <source>
        <dbReference type="Proteomes" id="UP000076447"/>
    </source>
</evidence>
<evidence type="ECO:0000256" key="3">
    <source>
        <dbReference type="ARBA" id="ARBA00022527"/>
    </source>
</evidence>
<evidence type="ECO:0000256" key="5">
    <source>
        <dbReference type="ARBA" id="ARBA00022723"/>
    </source>
</evidence>
<dbReference type="EMBL" id="LRIE01000082">
    <property type="protein sequence ID" value="KZM34075.1"/>
    <property type="molecule type" value="Genomic_DNA"/>
</dbReference>
<dbReference type="EC" id="2.7.11.1" evidence="2"/>
<evidence type="ECO:0000259" key="12">
    <source>
        <dbReference type="SMART" id="SM00090"/>
    </source>
</evidence>
<keyword evidence="7" id="KW-0418">Kinase</keyword>
<dbReference type="Proteomes" id="UP000076447">
    <property type="component" value="Unassembled WGS sequence"/>
</dbReference>
<evidence type="ECO:0000256" key="7">
    <source>
        <dbReference type="ARBA" id="ARBA00022777"/>
    </source>
</evidence>
<comment type="similarity">
    <text evidence="1">Belongs to the protein kinase superfamily. RIO-type Ser/Thr kinase family.</text>
</comment>
<dbReference type="PATRIC" id="fig|43678.3.peg.3385"/>
<evidence type="ECO:0000256" key="9">
    <source>
        <dbReference type="ARBA" id="ARBA00022842"/>
    </source>
</evidence>
<evidence type="ECO:0000256" key="2">
    <source>
        <dbReference type="ARBA" id="ARBA00012513"/>
    </source>
</evidence>
<evidence type="ECO:0000256" key="6">
    <source>
        <dbReference type="ARBA" id="ARBA00022741"/>
    </source>
</evidence>
<evidence type="ECO:0000256" key="1">
    <source>
        <dbReference type="ARBA" id="ARBA00009196"/>
    </source>
</evidence>
<dbReference type="InterPro" id="IPR000687">
    <property type="entry name" value="RIO_kinase"/>
</dbReference>
<dbReference type="PANTHER" id="PTHR45723">
    <property type="entry name" value="SERINE/THREONINE-PROTEIN KINASE RIO1"/>
    <property type="match status" value="1"/>
</dbReference>
<feature type="domain" description="RIO kinase" evidence="12">
    <location>
        <begin position="61"/>
        <end position="320"/>
    </location>
</feature>
<protein>
    <recommendedName>
        <fullName evidence="2">non-specific serine/threonine protein kinase</fullName>
        <ecNumber evidence="2">2.7.11.1</ecNumber>
    </recommendedName>
</protein>
<dbReference type="STRING" id="43678.OJAG_32270"/>
<dbReference type="GO" id="GO:0005524">
    <property type="term" value="F:ATP binding"/>
    <property type="evidence" value="ECO:0007669"/>
    <property type="project" value="UniProtKB-KW"/>
</dbReference>
<comment type="catalytic activity">
    <reaction evidence="10">
        <text>L-threonyl-[protein] + ATP = O-phospho-L-threonyl-[protein] + ADP + H(+)</text>
        <dbReference type="Rhea" id="RHEA:46608"/>
        <dbReference type="Rhea" id="RHEA-COMP:11060"/>
        <dbReference type="Rhea" id="RHEA-COMP:11605"/>
        <dbReference type="ChEBI" id="CHEBI:15378"/>
        <dbReference type="ChEBI" id="CHEBI:30013"/>
        <dbReference type="ChEBI" id="CHEBI:30616"/>
        <dbReference type="ChEBI" id="CHEBI:61977"/>
        <dbReference type="ChEBI" id="CHEBI:456216"/>
        <dbReference type="EC" id="2.7.11.1"/>
    </reaction>
</comment>
<reference evidence="13 14" key="1">
    <citation type="submission" date="2016-01" db="EMBL/GenBank/DDBJ databases">
        <title>Genome sequence of Oerskovia enterophila VJag, an agar and cellulose degrading bacterium.</title>
        <authorList>
            <person name="Poehlein A."/>
            <person name="Jag V."/>
            <person name="Bengelsdorf F."/>
            <person name="Duerre P."/>
            <person name="Daniel R."/>
        </authorList>
    </citation>
    <scope>NUCLEOTIDE SEQUENCE [LARGE SCALE GENOMIC DNA]</scope>
    <source>
        <strain evidence="13 14">VJag</strain>
    </source>
</reference>
<evidence type="ECO:0000256" key="10">
    <source>
        <dbReference type="ARBA" id="ARBA00047899"/>
    </source>
</evidence>
<organism evidence="13 14">
    <name type="scientific">Oerskovia enterophila</name>
    <dbReference type="NCBI Taxonomy" id="43678"/>
    <lineage>
        <taxon>Bacteria</taxon>
        <taxon>Bacillati</taxon>
        <taxon>Actinomycetota</taxon>
        <taxon>Actinomycetes</taxon>
        <taxon>Micrococcales</taxon>
        <taxon>Cellulomonadaceae</taxon>
        <taxon>Oerskovia</taxon>
    </lineage>
</organism>
<keyword evidence="8" id="KW-0067">ATP-binding</keyword>
<keyword evidence="5" id="KW-0479">Metal-binding</keyword>
<dbReference type="GO" id="GO:0046872">
    <property type="term" value="F:metal ion binding"/>
    <property type="evidence" value="ECO:0007669"/>
    <property type="project" value="UniProtKB-KW"/>
</dbReference>
<dbReference type="InterPro" id="IPR011009">
    <property type="entry name" value="Kinase-like_dom_sf"/>
</dbReference>
<dbReference type="RefSeq" id="WP_231907834.1">
    <property type="nucleotide sequence ID" value="NZ_LRIE01000082.1"/>
</dbReference>